<organism evidence="3 4">
    <name type="scientific">Flavobacterium piscinae</name>
    <dbReference type="NCBI Taxonomy" id="2506424"/>
    <lineage>
        <taxon>Bacteria</taxon>
        <taxon>Pseudomonadati</taxon>
        <taxon>Bacteroidota</taxon>
        <taxon>Flavobacteriia</taxon>
        <taxon>Flavobacteriales</taxon>
        <taxon>Flavobacteriaceae</taxon>
        <taxon>Flavobacterium</taxon>
    </lineage>
</organism>
<feature type="chain" id="PRO_5020692993" evidence="2">
    <location>
        <begin position="20"/>
        <end position="660"/>
    </location>
</feature>
<gene>
    <name evidence="3" type="ORF">EQG68_05325</name>
</gene>
<accession>A0A4Q1KU60</accession>
<dbReference type="Pfam" id="PF11751">
    <property type="entry name" value="PorP_SprF"/>
    <property type="match status" value="1"/>
</dbReference>
<name>A0A4Q1KU60_9FLAO</name>
<keyword evidence="4" id="KW-1185">Reference proteome</keyword>
<reference evidence="4" key="1">
    <citation type="submission" date="2019-01" db="EMBL/GenBank/DDBJ databases">
        <title>Cytophagaceae bacterium strain CAR-16.</title>
        <authorList>
            <person name="Chen W.-M."/>
        </authorList>
    </citation>
    <scope>NUCLEOTIDE SEQUENCE [LARGE SCALE GENOMIC DNA]</scope>
    <source>
        <strain evidence="4">ICH-30</strain>
    </source>
</reference>
<comment type="caution">
    <text evidence="3">The sequence shown here is derived from an EMBL/GenBank/DDBJ whole genome shotgun (WGS) entry which is preliminary data.</text>
</comment>
<dbReference type="InterPro" id="IPR019861">
    <property type="entry name" value="PorP/SprF_Bacteroidetes"/>
</dbReference>
<evidence type="ECO:0000313" key="4">
    <source>
        <dbReference type="Proteomes" id="UP000289734"/>
    </source>
</evidence>
<proteinExistence type="predicted"/>
<keyword evidence="2" id="KW-0732">Signal</keyword>
<dbReference type="Proteomes" id="UP000289734">
    <property type="component" value="Unassembled WGS sequence"/>
</dbReference>
<dbReference type="RefSeq" id="WP_129463747.1">
    <property type="nucleotide sequence ID" value="NZ_SBKQ01000004.1"/>
</dbReference>
<dbReference type="NCBIfam" id="TIGR03519">
    <property type="entry name" value="T9SS_PorP_fam"/>
    <property type="match status" value="1"/>
</dbReference>
<protein>
    <submittedName>
        <fullName evidence="3">Type IX secretion system membrane protein PorP/SprF</fullName>
    </submittedName>
</protein>
<sequence length="660" mass="76105">MIRLFVILFIGFVFATMQAQDAPVLTFTIPTQNTLLLNRFMMNPTFSVVRENNSYLTLYHRNQWIQFDDSPELYMLSYSGKYGERAGVGIGVYQQNLGIITSFGGVGNYAYQIPILEKIKLTLGFNIAYYNSGVDRTRAVTNEPDPAILALRNNSILTVKPGLNVTWGSFDFGIYAENFVDYDFKSSKMVQDYAQKTYTGHVMYHHQMQNQEGLFENGFFRLIARGKMNQTDDFVYGGSVITNFPNLGWVQAGIDDFFGVNIGVGAHFTKKLSLGYTYERVINDGLVNFGPTHEITLSYRFAGKDSEETQNRKSSSKKKTTAIVKKPKVLKKTQEIEEEYEEDMAEEEYEDMPEEPIVIEPAPKKKKSVLKKKKPSKAITEVEMQVEFEEEENEEMKAYNKNVEIEKLKMTLDENHLKLLEIIIKQDSLENLKKADFEKRIENMMLYIERLETTIAEKDCNCDPKTTVVTEEKTVETTTKTTVKNGETVVVKEDKNDLNSKLSAMKSSTKREEIKLPTQKNNSKNTELEAKISQLKKEEPKTNTNSKFTLTDEEIKEYYSRLTDKKRATAKKGNYLQVANQEPGFYIISNVFSEPAFADDFINKLKKRGITAHYFINPKNNFRYVYLKKHSEWSEALISYYTNVDNTYFDEIWIMNINIK</sequence>
<dbReference type="EMBL" id="SBKQ01000004">
    <property type="protein sequence ID" value="RXR33647.1"/>
    <property type="molecule type" value="Genomic_DNA"/>
</dbReference>
<feature type="coiled-coil region" evidence="1">
    <location>
        <begin position="379"/>
        <end position="409"/>
    </location>
</feature>
<feature type="signal peptide" evidence="2">
    <location>
        <begin position="1"/>
        <end position="19"/>
    </location>
</feature>
<evidence type="ECO:0000313" key="3">
    <source>
        <dbReference type="EMBL" id="RXR33647.1"/>
    </source>
</evidence>
<dbReference type="AlphaFoldDB" id="A0A4Q1KU60"/>
<keyword evidence="1" id="KW-0175">Coiled coil</keyword>
<dbReference type="OrthoDB" id="1393025at2"/>
<evidence type="ECO:0000256" key="1">
    <source>
        <dbReference type="SAM" id="Coils"/>
    </source>
</evidence>
<evidence type="ECO:0000256" key="2">
    <source>
        <dbReference type="SAM" id="SignalP"/>
    </source>
</evidence>